<proteinExistence type="predicted"/>
<dbReference type="OrthoDB" id="10331081at2759"/>
<name>A0A1Q9D9W6_SYMMI</name>
<protein>
    <submittedName>
        <fullName evidence="1">Uncharacterized protein</fullName>
    </submittedName>
</protein>
<comment type="caution">
    <text evidence="1">The sequence shown here is derived from an EMBL/GenBank/DDBJ whole genome shotgun (WGS) entry which is preliminary data.</text>
</comment>
<organism evidence="1 2">
    <name type="scientific">Symbiodinium microadriaticum</name>
    <name type="common">Dinoflagellate</name>
    <name type="synonym">Zooxanthella microadriatica</name>
    <dbReference type="NCBI Taxonomy" id="2951"/>
    <lineage>
        <taxon>Eukaryota</taxon>
        <taxon>Sar</taxon>
        <taxon>Alveolata</taxon>
        <taxon>Dinophyceae</taxon>
        <taxon>Suessiales</taxon>
        <taxon>Symbiodiniaceae</taxon>
        <taxon>Symbiodinium</taxon>
    </lineage>
</organism>
<sequence length="127" mass="14014">MQGHRKSAEEDQEEDLWPCRTFKAREWGHALQLNDGSHEVGVKKLIRTLKDGRTLTEQPLRLTALQALSPAALVGHRGALAAQAAAVLDRSKAVRECALDALWDAAGQQRPEEGCLLGHFSLIREPE</sequence>
<dbReference type="AlphaFoldDB" id="A0A1Q9D9W6"/>
<evidence type="ECO:0000313" key="1">
    <source>
        <dbReference type="EMBL" id="OLP91994.1"/>
    </source>
</evidence>
<dbReference type="Proteomes" id="UP000186817">
    <property type="component" value="Unassembled WGS sequence"/>
</dbReference>
<dbReference type="EMBL" id="LSRX01000639">
    <property type="protein sequence ID" value="OLP91994.1"/>
    <property type="molecule type" value="Genomic_DNA"/>
</dbReference>
<accession>A0A1Q9D9W6</accession>
<reference evidence="1 2" key="1">
    <citation type="submission" date="2016-02" db="EMBL/GenBank/DDBJ databases">
        <title>Genome analysis of coral dinoflagellate symbionts highlights evolutionary adaptations to a symbiotic lifestyle.</title>
        <authorList>
            <person name="Aranda M."/>
            <person name="Li Y."/>
            <person name="Liew Y.J."/>
            <person name="Baumgarten S."/>
            <person name="Simakov O."/>
            <person name="Wilson M."/>
            <person name="Piel J."/>
            <person name="Ashoor H."/>
            <person name="Bougouffa S."/>
            <person name="Bajic V.B."/>
            <person name="Ryu T."/>
            <person name="Ravasi T."/>
            <person name="Bayer T."/>
            <person name="Micklem G."/>
            <person name="Kim H."/>
            <person name="Bhak J."/>
            <person name="Lajeunesse T.C."/>
            <person name="Voolstra C.R."/>
        </authorList>
    </citation>
    <scope>NUCLEOTIDE SEQUENCE [LARGE SCALE GENOMIC DNA]</scope>
    <source>
        <strain evidence="1 2">CCMP2467</strain>
    </source>
</reference>
<gene>
    <name evidence="1" type="ORF">AK812_SmicGene26245</name>
</gene>
<keyword evidence="2" id="KW-1185">Reference proteome</keyword>
<evidence type="ECO:0000313" key="2">
    <source>
        <dbReference type="Proteomes" id="UP000186817"/>
    </source>
</evidence>